<evidence type="ECO:0000313" key="3">
    <source>
        <dbReference type="Proteomes" id="UP000050416"/>
    </source>
</evidence>
<comment type="caution">
    <text evidence="2">The sequence shown here is derived from an EMBL/GenBank/DDBJ whole genome shotgun (WGS) entry which is preliminary data.</text>
</comment>
<name>A0A0P7Z4A8_9GAMM</name>
<feature type="signal peptide" evidence="1">
    <location>
        <begin position="1"/>
        <end position="26"/>
    </location>
</feature>
<protein>
    <submittedName>
        <fullName evidence="2">Uncharacterized protein</fullName>
    </submittedName>
</protein>
<evidence type="ECO:0000256" key="1">
    <source>
        <dbReference type="SAM" id="SignalP"/>
    </source>
</evidence>
<gene>
    <name evidence="2" type="ORF">HLUCCX14_17665</name>
</gene>
<keyword evidence="1" id="KW-0732">Signal</keyword>
<dbReference type="AlphaFoldDB" id="A0A0P7Z4A8"/>
<reference evidence="2 3" key="1">
    <citation type="submission" date="2015-09" db="EMBL/GenBank/DDBJ databases">
        <title>Identification and resolution of microdiversity through metagenomic sequencing of parallel consortia.</title>
        <authorList>
            <person name="Nelson W.C."/>
            <person name="Romine M.F."/>
            <person name="Lindemann S.R."/>
        </authorList>
    </citation>
    <scope>NUCLEOTIDE SEQUENCE [LARGE SCALE GENOMIC DNA]</scope>
    <source>
        <strain evidence="2">HL-55</strain>
    </source>
</reference>
<accession>A0A0P7Z4A8</accession>
<feature type="chain" id="PRO_5006146888" evidence="1">
    <location>
        <begin position="27"/>
        <end position="185"/>
    </location>
</feature>
<sequence>MTVFRVCLRPLLMISALWLNGVPVSAEMAPLGDEALANVSGKGGIYLSGDISINEVGGPVQNSYFGRCDEADKKCGARFAYRLKEGGGWMVLDEIKGLFAFEGLTLRVKKIDTGFGGDGELFNRDVIEIGLPDSVRFTDVQFKIAASSTARPTDPGFMQTDILSVQMQGDVIMQGNLLVFPDGKP</sequence>
<dbReference type="EMBL" id="LJZQ01000048">
    <property type="protein sequence ID" value="KPQ26625.1"/>
    <property type="molecule type" value="Genomic_DNA"/>
</dbReference>
<proteinExistence type="predicted"/>
<dbReference type="PATRIC" id="fig|1305731.5.peg.726"/>
<dbReference type="STRING" id="1305731.GCA_000934705_02441"/>
<organism evidence="2 3">
    <name type="scientific">Marinobacter excellens HL-55</name>
    <dbReference type="NCBI Taxonomy" id="1305731"/>
    <lineage>
        <taxon>Bacteria</taxon>
        <taxon>Pseudomonadati</taxon>
        <taxon>Pseudomonadota</taxon>
        <taxon>Gammaproteobacteria</taxon>
        <taxon>Pseudomonadales</taxon>
        <taxon>Marinobacteraceae</taxon>
        <taxon>Marinobacter</taxon>
    </lineage>
</organism>
<dbReference type="Proteomes" id="UP000050416">
    <property type="component" value="Unassembled WGS sequence"/>
</dbReference>
<evidence type="ECO:0000313" key="2">
    <source>
        <dbReference type="EMBL" id="KPQ26625.1"/>
    </source>
</evidence>